<reference evidence="3" key="1">
    <citation type="journal article" date="2019" name="Int. J. Syst. Evol. Microbiol.">
        <title>The Global Catalogue of Microorganisms (GCM) 10K type strain sequencing project: providing services to taxonomists for standard genome sequencing and annotation.</title>
        <authorList>
            <consortium name="The Broad Institute Genomics Platform"/>
            <consortium name="The Broad Institute Genome Sequencing Center for Infectious Disease"/>
            <person name="Wu L."/>
            <person name="Ma J."/>
        </authorList>
    </citation>
    <scope>NUCLEOTIDE SEQUENCE [LARGE SCALE GENOMIC DNA]</scope>
    <source>
        <strain evidence="3">CCUG 60523</strain>
    </source>
</reference>
<gene>
    <name evidence="2" type="ORF">ACFOSV_04195</name>
</gene>
<protein>
    <submittedName>
        <fullName evidence="2">DUF5686 and carboxypeptidase regulatory-like domain-containing protein</fullName>
    </submittedName>
</protein>
<dbReference type="EMBL" id="JBHRZS010000006">
    <property type="protein sequence ID" value="MFC3879357.1"/>
    <property type="molecule type" value="Genomic_DNA"/>
</dbReference>
<evidence type="ECO:0000256" key="1">
    <source>
        <dbReference type="SAM" id="Coils"/>
    </source>
</evidence>
<feature type="coiled-coil region" evidence="1">
    <location>
        <begin position="387"/>
        <end position="414"/>
    </location>
</feature>
<dbReference type="Proteomes" id="UP001595805">
    <property type="component" value="Unassembled WGS sequence"/>
</dbReference>
<name>A0ABV8ARB9_9BACT</name>
<dbReference type="Gene3D" id="2.60.40.1120">
    <property type="entry name" value="Carboxypeptidase-like, regulatory domain"/>
    <property type="match status" value="1"/>
</dbReference>
<dbReference type="Pfam" id="PF18939">
    <property type="entry name" value="DUF5686"/>
    <property type="match status" value="1"/>
</dbReference>
<evidence type="ECO:0000313" key="2">
    <source>
        <dbReference type="EMBL" id="MFC3879357.1"/>
    </source>
</evidence>
<dbReference type="InterPro" id="IPR043741">
    <property type="entry name" value="DUF5686"/>
</dbReference>
<organism evidence="2 3">
    <name type="scientific">Algoriphagus namhaensis</name>
    <dbReference type="NCBI Taxonomy" id="915353"/>
    <lineage>
        <taxon>Bacteria</taxon>
        <taxon>Pseudomonadati</taxon>
        <taxon>Bacteroidota</taxon>
        <taxon>Cytophagia</taxon>
        <taxon>Cytophagales</taxon>
        <taxon>Cyclobacteriaceae</taxon>
        <taxon>Algoriphagus</taxon>
    </lineage>
</organism>
<keyword evidence="1" id="KW-0175">Coiled coil</keyword>
<accession>A0ABV8ARB9</accession>
<comment type="caution">
    <text evidence="2">The sequence shown here is derived from an EMBL/GenBank/DDBJ whole genome shotgun (WGS) entry which is preliminary data.</text>
</comment>
<dbReference type="InterPro" id="IPR008969">
    <property type="entry name" value="CarboxyPept-like_regulatory"/>
</dbReference>
<dbReference type="RefSeq" id="WP_377903706.1">
    <property type="nucleotide sequence ID" value="NZ_JBHRZS010000006.1"/>
</dbReference>
<keyword evidence="3" id="KW-1185">Reference proteome</keyword>
<sequence length="888" mass="102274">MYKLNQPSLIKKAFFAYILFFIILGSQAQGIRGQVLTNEGEPLSYASVYVRNIGDGVPTNEEGRYEFALPAGIYDVIFQYLGYKSIIETIIVQEEWVDYSVRLEPQTYTLETVEVQAGKEDPALTIMRKAIAKAKYHRLQVQQYSMTVYLKGTGQLTDAPFFLKKTLEEDGLKLNEAYTSESVSRITFTQPDKVEEKVISIRTNGDNQSTSPAPYIETSFYQEKINDIISPLSRAAFQYYRFKYEGSFFDQEVLVSKIKVTPRSRGEQVFEGYIYIIEDLWAIHSLDLKTSLLGFQITAKQQYAPVAENVWMPLTHTYTFGGKFFGFEGAFNYLASTRDYEVTLNPDLVEVPEIIDEKIEEIPEGVKSTPKEASVFEQLASEEPKTRKEYRKLLNEYEKEMIKEEQEEPNVTTERYYSVDSLAKKRELSYWDSIRPVPLTVKEIEGYKRDDSLAVVEAAKMSDVDSIADKAKRKMRPLDFMNGASYSMGGGKSIGFRQNWTKISFNTVEGWKVGLGLFYRKTSRVKLADSVNYIRKSFNIEPELRYGFSSNQFYGKVNIRWSQTEGVSGITKGIEGGRYIYQFNGGEPINEQVNAFYSLLFRQNYMKLYDQTFIRGYWAHRVNSGFTYRFNATYADRRQLFNNSNYSFYNKPERVYSPNQTENVETTDLSFQDHKALILRGGIEWKPGIKYGIRNGVKYPISSGAPLLKLDYEKAIGSITSDGTSADFDHISFGIEHSIDFGVSGDLDFNISAGSFLSNDRVYFQDFQHFGGNRTVFSNFGPASNYRFMDYYKYSTQTSYFSSIVHYQFRKFLFTQLPMLRFSGLRENIFFNYLKTENSPHYWEVGYSLDNLFRIFRVEFGAGFENGKYLRSGPRFGIATFIQVSGND</sequence>
<dbReference type="SUPFAM" id="SSF49464">
    <property type="entry name" value="Carboxypeptidase regulatory domain-like"/>
    <property type="match status" value="1"/>
</dbReference>
<evidence type="ECO:0000313" key="3">
    <source>
        <dbReference type="Proteomes" id="UP001595805"/>
    </source>
</evidence>
<proteinExistence type="predicted"/>
<dbReference type="Pfam" id="PF13715">
    <property type="entry name" value="CarbopepD_reg_2"/>
    <property type="match status" value="1"/>
</dbReference>